<dbReference type="Proteomes" id="UP000822688">
    <property type="component" value="Chromosome 12"/>
</dbReference>
<evidence type="ECO:0000313" key="5">
    <source>
        <dbReference type="EMBL" id="KAG0555150.1"/>
    </source>
</evidence>
<dbReference type="InterPro" id="IPR043454">
    <property type="entry name" value="NPH3/RPT2-like"/>
</dbReference>
<dbReference type="PROSITE" id="PS50097">
    <property type="entry name" value="BTB"/>
    <property type="match status" value="1"/>
</dbReference>
<evidence type="ECO:0000259" key="3">
    <source>
        <dbReference type="PROSITE" id="PS50097"/>
    </source>
</evidence>
<keyword evidence="6" id="KW-1185">Reference proteome</keyword>
<dbReference type="InterPro" id="IPR000210">
    <property type="entry name" value="BTB/POZ_dom"/>
</dbReference>
<accession>A0A8T0G7Z0</accession>
<name>A0A8T0G7Z0_CERPU</name>
<evidence type="ECO:0000259" key="4">
    <source>
        <dbReference type="PROSITE" id="PS51649"/>
    </source>
</evidence>
<feature type="domain" description="NPH3" evidence="4">
    <location>
        <begin position="231"/>
        <end position="480"/>
    </location>
</feature>
<protein>
    <submittedName>
        <fullName evidence="5">Uncharacterized protein</fullName>
    </submittedName>
</protein>
<organism evidence="5 6">
    <name type="scientific">Ceratodon purpureus</name>
    <name type="common">Fire moss</name>
    <name type="synonym">Dicranum purpureum</name>
    <dbReference type="NCBI Taxonomy" id="3225"/>
    <lineage>
        <taxon>Eukaryota</taxon>
        <taxon>Viridiplantae</taxon>
        <taxon>Streptophyta</taxon>
        <taxon>Embryophyta</taxon>
        <taxon>Bryophyta</taxon>
        <taxon>Bryophytina</taxon>
        <taxon>Bryopsida</taxon>
        <taxon>Dicranidae</taxon>
        <taxon>Pseudoditrichales</taxon>
        <taxon>Ditrichaceae</taxon>
        <taxon>Ceratodon</taxon>
    </lineage>
</organism>
<gene>
    <name evidence="5" type="ORF">KC19_12G147600</name>
</gene>
<dbReference type="EMBL" id="CM026433">
    <property type="protein sequence ID" value="KAG0555150.1"/>
    <property type="molecule type" value="Genomic_DNA"/>
</dbReference>
<dbReference type="Pfam" id="PF03000">
    <property type="entry name" value="NPH3"/>
    <property type="match status" value="1"/>
</dbReference>
<sequence length="593" mass="66432">MQQVKSEGIDVVVLKMAKKEGGFNTWLQRVRRTGEYSDVTVRVEGEEFRLHLLPLLNASSYFRNMTGNPHWSSGWSSTAGEDGTRVVSLPDLPGGAEGFSGAVDYCYLIKPMYTIHNVALIRAAAEFLGMTDVLESTKKFLYTNIFAHWRASVGFLQQYHPLGSTVDEYIETRCLKVLVAALARAFGETKHLSAPMALSAVSRAGNLQSSPCQALSEILVRAASLPDAFAAEALDALVEADVNLNAKCRQGRNVRSWLDSVVEDECGTDRARCWVVLCLSRMLTRAAPDSRPWLELSSQYWCSLLEHLDHLVSVLEDDEDMQDKLLDVKRVMERRVGLGLDELDEYLHEYKFGPDTLIAIVGFYVEEGQPDPNDGSYEEIVRDVDRFLWSYAESGSINPETFVGLVKAFPSSARQSHDTIFRAVEKLMTTTEDISPEEKQGLWRLVDHAKLSPAVSEKALNNAGYLSQPHILEMVLQKHGEELAKVPDTDGQNMRTIMQKVINASLKLLEENSRRSQEIEELQQKYSALTGGKNCRLEDSYDNSPSPCWRPSLTITNRTRSETEGSEYSETPSLATLSSIEPRLNLRDIYSLD</sequence>
<comment type="caution">
    <text evidence="5">The sequence shown here is derived from an EMBL/GenBank/DDBJ whole genome shotgun (WGS) entry which is preliminary data.</text>
</comment>
<dbReference type="PROSITE" id="PS51649">
    <property type="entry name" value="NPH3"/>
    <property type="match status" value="1"/>
</dbReference>
<dbReference type="AlphaFoldDB" id="A0A8T0G7Z0"/>
<keyword evidence="2" id="KW-0833">Ubl conjugation pathway</keyword>
<dbReference type="InterPro" id="IPR011333">
    <property type="entry name" value="SKP1/BTB/POZ_sf"/>
</dbReference>
<evidence type="ECO:0000256" key="2">
    <source>
        <dbReference type="ARBA" id="ARBA00022786"/>
    </source>
</evidence>
<dbReference type="Gene3D" id="3.30.710.10">
    <property type="entry name" value="Potassium Channel Kv1.1, Chain A"/>
    <property type="match status" value="1"/>
</dbReference>
<proteinExistence type="predicted"/>
<dbReference type="PANTHER" id="PTHR32370">
    <property type="entry name" value="OS12G0117600 PROTEIN"/>
    <property type="match status" value="1"/>
</dbReference>
<feature type="domain" description="BTB" evidence="3">
    <location>
        <begin position="37"/>
        <end position="107"/>
    </location>
</feature>
<comment type="pathway">
    <text evidence="1">Protein modification; protein ubiquitination.</text>
</comment>
<evidence type="ECO:0000256" key="1">
    <source>
        <dbReference type="ARBA" id="ARBA00004906"/>
    </source>
</evidence>
<dbReference type="InterPro" id="IPR027356">
    <property type="entry name" value="NPH3_dom"/>
</dbReference>
<dbReference type="Pfam" id="PF00651">
    <property type="entry name" value="BTB"/>
    <property type="match status" value="1"/>
</dbReference>
<dbReference type="SUPFAM" id="SSF54695">
    <property type="entry name" value="POZ domain"/>
    <property type="match status" value="1"/>
</dbReference>
<evidence type="ECO:0000313" key="6">
    <source>
        <dbReference type="Proteomes" id="UP000822688"/>
    </source>
</evidence>
<reference evidence="5" key="1">
    <citation type="submission" date="2020-06" db="EMBL/GenBank/DDBJ databases">
        <title>WGS assembly of Ceratodon purpureus strain R40.</title>
        <authorList>
            <person name="Carey S.B."/>
            <person name="Jenkins J."/>
            <person name="Shu S."/>
            <person name="Lovell J.T."/>
            <person name="Sreedasyam A."/>
            <person name="Maumus F."/>
            <person name="Tiley G.P."/>
            <person name="Fernandez-Pozo N."/>
            <person name="Barry K."/>
            <person name="Chen C."/>
            <person name="Wang M."/>
            <person name="Lipzen A."/>
            <person name="Daum C."/>
            <person name="Saski C.A."/>
            <person name="Payton A.C."/>
            <person name="Mcbreen J.C."/>
            <person name="Conrad R.E."/>
            <person name="Kollar L.M."/>
            <person name="Olsson S."/>
            <person name="Huttunen S."/>
            <person name="Landis J.B."/>
            <person name="Wickett N.J."/>
            <person name="Johnson M.G."/>
            <person name="Rensing S.A."/>
            <person name="Grimwood J."/>
            <person name="Schmutz J."/>
            <person name="Mcdaniel S.F."/>
        </authorList>
    </citation>
    <scope>NUCLEOTIDE SEQUENCE</scope>
    <source>
        <strain evidence="5">R40</strain>
    </source>
</reference>
<dbReference type="SMART" id="SM00225">
    <property type="entry name" value="BTB"/>
    <property type="match status" value="1"/>
</dbReference>
<dbReference type="OrthoDB" id="624345at2759"/>